<reference evidence="3" key="1">
    <citation type="submission" date="2020-05" db="EMBL/GenBank/DDBJ databases">
        <title>Mycena genomes resolve the evolution of fungal bioluminescence.</title>
        <authorList>
            <person name="Tsai I.J."/>
        </authorList>
    </citation>
    <scope>NUCLEOTIDE SEQUENCE</scope>
    <source>
        <strain evidence="3">CCC161011</strain>
    </source>
</reference>
<feature type="region of interest" description="Disordered" evidence="2">
    <location>
        <begin position="485"/>
        <end position="506"/>
    </location>
</feature>
<evidence type="ECO:0000313" key="3">
    <source>
        <dbReference type="EMBL" id="KAF7335744.1"/>
    </source>
</evidence>
<feature type="region of interest" description="Disordered" evidence="2">
    <location>
        <begin position="521"/>
        <end position="560"/>
    </location>
</feature>
<accession>A0A8H6X7P4</accession>
<feature type="region of interest" description="Disordered" evidence="2">
    <location>
        <begin position="793"/>
        <end position="820"/>
    </location>
</feature>
<name>A0A8H6X7P4_9AGAR</name>
<gene>
    <name evidence="3" type="ORF">MVEN_02230100</name>
</gene>
<evidence type="ECO:0000256" key="1">
    <source>
        <dbReference type="ARBA" id="ARBA00022581"/>
    </source>
</evidence>
<feature type="compositionally biased region" description="Low complexity" evidence="2">
    <location>
        <begin position="264"/>
        <end position="291"/>
    </location>
</feature>
<keyword evidence="1" id="KW-0945">Host-virus interaction</keyword>
<proteinExistence type="predicted"/>
<dbReference type="PANTHER" id="PTHR13037">
    <property type="entry name" value="FORMIN"/>
    <property type="match status" value="1"/>
</dbReference>
<feature type="compositionally biased region" description="Basic and acidic residues" evidence="2">
    <location>
        <begin position="955"/>
        <end position="967"/>
    </location>
</feature>
<feature type="region of interest" description="Disordered" evidence="2">
    <location>
        <begin position="264"/>
        <end position="309"/>
    </location>
</feature>
<evidence type="ECO:0000256" key="2">
    <source>
        <dbReference type="SAM" id="MobiDB-lite"/>
    </source>
</evidence>
<evidence type="ECO:0000313" key="4">
    <source>
        <dbReference type="Proteomes" id="UP000620124"/>
    </source>
</evidence>
<dbReference type="EMBL" id="JACAZI010000024">
    <property type="protein sequence ID" value="KAF7335744.1"/>
    <property type="molecule type" value="Genomic_DNA"/>
</dbReference>
<feature type="region of interest" description="Disordered" evidence="2">
    <location>
        <begin position="1"/>
        <end position="23"/>
    </location>
</feature>
<comment type="caution">
    <text evidence="3">The sequence shown here is derived from an EMBL/GenBank/DDBJ whole genome shotgun (WGS) entry which is preliminary data.</text>
</comment>
<feature type="compositionally biased region" description="Gly residues" evidence="2">
    <location>
        <begin position="532"/>
        <end position="541"/>
    </location>
</feature>
<feature type="compositionally biased region" description="Low complexity" evidence="2">
    <location>
        <begin position="925"/>
        <end position="935"/>
    </location>
</feature>
<dbReference type="PANTHER" id="PTHR13037:SF24">
    <property type="entry name" value="POLYCOMB PROTEIN PCL-RELATED"/>
    <property type="match status" value="1"/>
</dbReference>
<protein>
    <submittedName>
        <fullName evidence="3">Uncharacterized protein</fullName>
    </submittedName>
</protein>
<feature type="compositionally biased region" description="Pro residues" evidence="2">
    <location>
        <begin position="292"/>
        <end position="302"/>
    </location>
</feature>
<sequence length="967" mass="100003">MPPVLEPSDRAMSVSAGESSRLRRRPAVVLRAPTNGPVVIYCGAEDPITSENISEYDYDEHRPWTVQILPEAHLPPPPRKKARSSRSNGCGTQVHSSVCMMRRNQCWYGSKEELAPSVVPLEKSYFPPELAQVLDLKDDEPATCGCVLSGIGCAVCGNPLGAVQTYCATHSPRGGSTAGPSGYVFATSAVSPGQASTSQNSSLTETPIIASPPTWNTQIPRNGAVPLNPRNPSQRARHALPTHTHDTRHPLPFLPPGYISFIPPTAASTRTTTSFVPPTTTSFVPPTTTPAFPHPQPQPQPSSPHLEAHAHAHGPLLRNTITFDQLMAGAAEAAGATPPRPPSELPPRPRRRRTLRTPESVERYFGGDPTVIIGAAPGAGANDTPSVAVGGTSMFTSASPGTSPTSAEFDGAGAGAYDGAGPGPAARPSSFQADLQRNVMQIFGSGAGSTEALPVWGYGSSSSGGGSGEGAGIAVGVGAGAGGGMGRRSLPASPTAASRPTRDGQWYPWDDAVRWVAAQGQGRNDNDNARGGRSGAGGGAGTTTATQNENGNGGVGVGMGLRTVSADEMPASPSAPAHAATDEAVTPEILRQAQQAEALLRARGLFPNGISLQALADILPDFNRIDSSASTSSAPGAIDTTTRVREIERHLGVLGVRAAALDAAAANVRQHIEALRTNAAVGAGAAAQDTRAAPAPSTDVQEAAVAAATRAGLLREARANLRAEFVRRAAVETNNTTGTSMAVSSPSILPLPSLAREAQARDARTEILVNARAAIAEERARLSEMQERLAALGERTLPTPSVPTSVPAASSSSSSPAAASSPALVADIRSIVRDQTALLSRVSGLIADMGARVGALEGVARAGGSAATTLARARETLERADRTLRRASSVTDEMSSASPWRASPERVVDMDTLRAMEAETQRLVADAQRAAAALAPSPSGDVPQSGAAAPPADEEDKRPRRRTFFER</sequence>
<feature type="region of interest" description="Disordered" evidence="2">
    <location>
        <begin position="925"/>
        <end position="967"/>
    </location>
</feature>
<dbReference type="Proteomes" id="UP000620124">
    <property type="component" value="Unassembled WGS sequence"/>
</dbReference>
<organism evidence="3 4">
    <name type="scientific">Mycena venus</name>
    <dbReference type="NCBI Taxonomy" id="2733690"/>
    <lineage>
        <taxon>Eukaryota</taxon>
        <taxon>Fungi</taxon>
        <taxon>Dikarya</taxon>
        <taxon>Basidiomycota</taxon>
        <taxon>Agaricomycotina</taxon>
        <taxon>Agaricomycetes</taxon>
        <taxon>Agaricomycetidae</taxon>
        <taxon>Agaricales</taxon>
        <taxon>Marasmiineae</taxon>
        <taxon>Mycenaceae</taxon>
        <taxon>Mycena</taxon>
    </lineage>
</organism>
<feature type="compositionally biased region" description="Low complexity" evidence="2">
    <location>
        <begin position="798"/>
        <end position="820"/>
    </location>
</feature>
<dbReference type="AlphaFoldDB" id="A0A8H6X7P4"/>
<keyword evidence="4" id="KW-1185">Reference proteome</keyword>
<feature type="region of interest" description="Disordered" evidence="2">
    <location>
        <begin position="332"/>
        <end position="361"/>
    </location>
</feature>
<dbReference type="OrthoDB" id="5600002at2759"/>